<keyword evidence="1" id="KW-1133">Transmembrane helix</keyword>
<dbReference type="OrthoDB" id="9859465at2"/>
<dbReference type="AlphaFoldDB" id="A0A2S9XV56"/>
<evidence type="ECO:0000256" key="1">
    <source>
        <dbReference type="SAM" id="Phobius"/>
    </source>
</evidence>
<evidence type="ECO:0000313" key="3">
    <source>
        <dbReference type="Proteomes" id="UP000237968"/>
    </source>
</evidence>
<dbReference type="EMBL" id="PVNK01000164">
    <property type="protein sequence ID" value="PRP96757.1"/>
    <property type="molecule type" value="Genomic_DNA"/>
</dbReference>
<evidence type="ECO:0000313" key="2">
    <source>
        <dbReference type="EMBL" id="PRP96757.1"/>
    </source>
</evidence>
<feature type="transmembrane region" description="Helical" evidence="1">
    <location>
        <begin position="56"/>
        <end position="76"/>
    </location>
</feature>
<keyword evidence="3" id="KW-1185">Reference proteome</keyword>
<proteinExistence type="predicted"/>
<accession>A0A2S9XV56</accession>
<protein>
    <recommendedName>
        <fullName evidence="4">General stress protein 17M-like domain-containing protein</fullName>
    </recommendedName>
</protein>
<keyword evidence="1" id="KW-0812">Transmembrane</keyword>
<reference evidence="2 3" key="1">
    <citation type="submission" date="2018-03" db="EMBL/GenBank/DDBJ databases">
        <title>Draft Genome Sequences of the Obligatory Marine Myxobacteria Enhygromyxa salina SWB005.</title>
        <authorList>
            <person name="Poehlein A."/>
            <person name="Moghaddam J.A."/>
            <person name="Harms H."/>
            <person name="Alanjari M."/>
            <person name="Koenig G.M."/>
            <person name="Daniel R."/>
            <person name="Schaeberle T.F."/>
        </authorList>
    </citation>
    <scope>NUCLEOTIDE SEQUENCE [LARGE SCALE GENOMIC DNA]</scope>
    <source>
        <strain evidence="2 3">SWB005</strain>
    </source>
</reference>
<organism evidence="2 3">
    <name type="scientific">Enhygromyxa salina</name>
    <dbReference type="NCBI Taxonomy" id="215803"/>
    <lineage>
        <taxon>Bacteria</taxon>
        <taxon>Pseudomonadati</taxon>
        <taxon>Myxococcota</taxon>
        <taxon>Polyangia</taxon>
        <taxon>Nannocystales</taxon>
        <taxon>Nannocystaceae</taxon>
        <taxon>Enhygromyxa</taxon>
    </lineage>
</organism>
<dbReference type="Proteomes" id="UP000237968">
    <property type="component" value="Unassembled WGS sequence"/>
</dbReference>
<evidence type="ECO:0008006" key="4">
    <source>
        <dbReference type="Google" id="ProtNLM"/>
    </source>
</evidence>
<feature type="transmembrane region" description="Helical" evidence="1">
    <location>
        <begin position="88"/>
        <end position="108"/>
    </location>
</feature>
<gene>
    <name evidence="2" type="ORF">ENSA5_35310</name>
</gene>
<comment type="caution">
    <text evidence="2">The sequence shown here is derived from an EMBL/GenBank/DDBJ whole genome shotgun (WGS) entry which is preliminary data.</text>
</comment>
<name>A0A2S9XV56_9BACT</name>
<keyword evidence="1" id="KW-0472">Membrane</keyword>
<sequence>MTQMIYGVFNTRTQAETAIQALETEAGLDGVNALVHEEYLRDEDVQMGGTNALRGAIFGAVVVSVVAALIGGVLLIPGADLSVGWTEYIFMTVAGTIMGVTAGAVAGASEPRKELAALAARLSEGKVLVTMDADDIPPALVVDLFAKNGAVEVKAA</sequence>